<sequence length="62" mass="7430">MRLQPGQFDSRPEALTTIAWLREIERHFRALGTLVEFWPVFAIIRLTGSAIRWWETVERMQD</sequence>
<dbReference type="EMBL" id="JXTB01000388">
    <property type="protein sequence ID" value="PON42604.1"/>
    <property type="molecule type" value="Genomic_DNA"/>
</dbReference>
<organism evidence="1 2">
    <name type="scientific">Parasponia andersonii</name>
    <name type="common">Sponia andersonii</name>
    <dbReference type="NCBI Taxonomy" id="3476"/>
    <lineage>
        <taxon>Eukaryota</taxon>
        <taxon>Viridiplantae</taxon>
        <taxon>Streptophyta</taxon>
        <taxon>Embryophyta</taxon>
        <taxon>Tracheophyta</taxon>
        <taxon>Spermatophyta</taxon>
        <taxon>Magnoliopsida</taxon>
        <taxon>eudicotyledons</taxon>
        <taxon>Gunneridae</taxon>
        <taxon>Pentapetalae</taxon>
        <taxon>rosids</taxon>
        <taxon>fabids</taxon>
        <taxon>Rosales</taxon>
        <taxon>Cannabaceae</taxon>
        <taxon>Parasponia</taxon>
    </lineage>
</organism>
<name>A0A2P5B1E3_PARAD</name>
<protein>
    <submittedName>
        <fullName evidence="1">Uncharacterized protein</fullName>
    </submittedName>
</protein>
<comment type="caution">
    <text evidence="1">The sequence shown here is derived from an EMBL/GenBank/DDBJ whole genome shotgun (WGS) entry which is preliminary data.</text>
</comment>
<reference evidence="2" key="1">
    <citation type="submission" date="2016-06" db="EMBL/GenBank/DDBJ databases">
        <title>Parallel loss of symbiosis genes in relatives of nitrogen-fixing non-legume Parasponia.</title>
        <authorList>
            <person name="Van Velzen R."/>
            <person name="Holmer R."/>
            <person name="Bu F."/>
            <person name="Rutten L."/>
            <person name="Van Zeijl A."/>
            <person name="Liu W."/>
            <person name="Santuari L."/>
            <person name="Cao Q."/>
            <person name="Sharma T."/>
            <person name="Shen D."/>
            <person name="Roswanjaya Y."/>
            <person name="Wardhani T."/>
            <person name="Kalhor M.S."/>
            <person name="Jansen J."/>
            <person name="Van den Hoogen J."/>
            <person name="Gungor B."/>
            <person name="Hartog M."/>
            <person name="Hontelez J."/>
            <person name="Verver J."/>
            <person name="Yang W.-C."/>
            <person name="Schijlen E."/>
            <person name="Repin R."/>
            <person name="Schilthuizen M."/>
            <person name="Schranz E."/>
            <person name="Heidstra R."/>
            <person name="Miyata K."/>
            <person name="Fedorova E."/>
            <person name="Kohlen W."/>
            <person name="Bisseling T."/>
            <person name="Smit S."/>
            <person name="Geurts R."/>
        </authorList>
    </citation>
    <scope>NUCLEOTIDE SEQUENCE [LARGE SCALE GENOMIC DNA]</scope>
    <source>
        <strain evidence="2">cv. WU1-14</strain>
    </source>
</reference>
<gene>
    <name evidence="1" type="ORF">PanWU01x14_280570</name>
</gene>
<evidence type="ECO:0000313" key="1">
    <source>
        <dbReference type="EMBL" id="PON42604.1"/>
    </source>
</evidence>
<feature type="non-terminal residue" evidence="1">
    <location>
        <position position="62"/>
    </location>
</feature>
<evidence type="ECO:0000313" key="2">
    <source>
        <dbReference type="Proteomes" id="UP000237105"/>
    </source>
</evidence>
<accession>A0A2P5B1E3</accession>
<keyword evidence="2" id="KW-1185">Reference proteome</keyword>
<proteinExistence type="predicted"/>
<dbReference type="OrthoDB" id="2009620at2759"/>
<dbReference type="Proteomes" id="UP000237105">
    <property type="component" value="Unassembled WGS sequence"/>
</dbReference>
<dbReference type="AlphaFoldDB" id="A0A2P5B1E3"/>